<proteinExistence type="predicted"/>
<gene>
    <name evidence="2" type="ORF">COU89_01045</name>
</gene>
<dbReference type="InterPro" id="IPR006342">
    <property type="entry name" value="FkbM_mtfrase"/>
</dbReference>
<feature type="domain" description="Methyltransferase FkbM" evidence="1">
    <location>
        <begin position="85"/>
        <end position="239"/>
    </location>
</feature>
<dbReference type="AlphaFoldDB" id="A0A2M8KV94"/>
<dbReference type="SUPFAM" id="SSF53335">
    <property type="entry name" value="S-adenosyl-L-methionine-dependent methyltransferases"/>
    <property type="match status" value="1"/>
</dbReference>
<dbReference type="InterPro" id="IPR029063">
    <property type="entry name" value="SAM-dependent_MTases_sf"/>
</dbReference>
<dbReference type="Pfam" id="PF05050">
    <property type="entry name" value="Methyltransf_21"/>
    <property type="match status" value="1"/>
</dbReference>
<name>A0A2M8KV94_9BACT</name>
<dbReference type="NCBIfam" id="TIGR01444">
    <property type="entry name" value="fkbM_fam"/>
    <property type="match status" value="1"/>
</dbReference>
<dbReference type="Proteomes" id="UP000231569">
    <property type="component" value="Unassembled WGS sequence"/>
</dbReference>
<protein>
    <recommendedName>
        <fullName evidence="1">Methyltransferase FkbM domain-containing protein</fullName>
    </recommendedName>
</protein>
<dbReference type="PANTHER" id="PTHR34203">
    <property type="entry name" value="METHYLTRANSFERASE, FKBM FAMILY PROTEIN"/>
    <property type="match status" value="1"/>
</dbReference>
<dbReference type="EMBL" id="PFEE01000024">
    <property type="protein sequence ID" value="PJE63854.1"/>
    <property type="molecule type" value="Genomic_DNA"/>
</dbReference>
<reference evidence="3" key="1">
    <citation type="submission" date="2017-09" db="EMBL/GenBank/DDBJ databases">
        <title>Depth-based differentiation of microbial function through sediment-hosted aquifers and enrichment of novel symbionts in the deep terrestrial subsurface.</title>
        <authorList>
            <person name="Probst A.J."/>
            <person name="Ladd B."/>
            <person name="Jarett J.K."/>
            <person name="Geller-Mcgrath D.E."/>
            <person name="Sieber C.M.K."/>
            <person name="Emerson J.B."/>
            <person name="Anantharaman K."/>
            <person name="Thomas B.C."/>
            <person name="Malmstrom R."/>
            <person name="Stieglmeier M."/>
            <person name="Klingl A."/>
            <person name="Woyke T."/>
            <person name="Ryan C.M."/>
            <person name="Banfield J.F."/>
        </authorList>
    </citation>
    <scope>NUCLEOTIDE SEQUENCE [LARGE SCALE GENOMIC DNA]</scope>
</reference>
<comment type="caution">
    <text evidence="2">The sequence shown here is derived from an EMBL/GenBank/DDBJ whole genome shotgun (WGS) entry which is preliminary data.</text>
</comment>
<dbReference type="InterPro" id="IPR052514">
    <property type="entry name" value="SAM-dependent_MTase"/>
</dbReference>
<dbReference type="Gene3D" id="3.40.50.150">
    <property type="entry name" value="Vaccinia Virus protein VP39"/>
    <property type="match status" value="1"/>
</dbReference>
<dbReference type="PANTHER" id="PTHR34203:SF15">
    <property type="entry name" value="SLL1173 PROTEIN"/>
    <property type="match status" value="1"/>
</dbReference>
<accession>A0A2M8KV94</accession>
<organism evidence="2 3">
    <name type="scientific">Candidatus Roizmanbacteria bacterium CG10_big_fil_rev_8_21_14_0_10_45_7</name>
    <dbReference type="NCBI Taxonomy" id="1974854"/>
    <lineage>
        <taxon>Bacteria</taxon>
        <taxon>Candidatus Roizmaniibacteriota</taxon>
    </lineage>
</organism>
<evidence type="ECO:0000313" key="3">
    <source>
        <dbReference type="Proteomes" id="UP000231569"/>
    </source>
</evidence>
<sequence length="313" mass="36068">MTTRKKITSFLYNTFRSYGIDIRRVKENLSMRGEPFEYQVGTYTLLFPPGHALPSMQERSPEYGLVLTRLAAALQKHNGTYAAIDIGANVGDSTAFIKTGADVPIYCIEGHKPYLEYLMRNVIQWKDVEVFPSFVSDKRGIANNMSIEENQGTIRLMNAKGSFAASFITLDQFVNEHQQADHAKLLKIDTDGYDLRVLMGGMQYLKKTKPVIFFEYVKMYWERPEDGLLMLKRLRKLGYYEALFYDCFGELVMATNLDNTQVIESLDDYITRGEPAIGYYDVCLFHTNDSRLAKQFISNERAYYKKARRTARN</sequence>
<evidence type="ECO:0000313" key="2">
    <source>
        <dbReference type="EMBL" id="PJE63854.1"/>
    </source>
</evidence>
<evidence type="ECO:0000259" key="1">
    <source>
        <dbReference type="Pfam" id="PF05050"/>
    </source>
</evidence>